<dbReference type="AlphaFoldDB" id="A0A139ASG5"/>
<gene>
    <name evidence="2" type="ORF">M427DRAFT_52582</name>
</gene>
<feature type="signal peptide" evidence="1">
    <location>
        <begin position="1"/>
        <end position="17"/>
    </location>
</feature>
<sequence>MPLSVLLFLLSVWGSVAQDCGTLGPSASNPPTDCLNVDKYLVQMGFRSTNGCCCSARAVAVGTDSTKFTSNVIACEQKRVTDIDLTAGPTTPGTMPERFDLPELQYLQLRNLSLEGMVPDISANKKLRWFDLSNNKLTGFVNPDFSPNIGVSDFTVSSNPISAPFPPSLAALSFVVYLRIDKTNITGEFPNLSNQSNLRTLNISCSGVTGRLDGRLPPYADEISVNCNGESKVYYCNSTLLPTFGVSRAKIPVGSSAQCPVSNTTTSVGKQGAGSTLALKPTAFHTLRLVVVGLIVSLLAPF</sequence>
<dbReference type="OrthoDB" id="676979at2759"/>
<dbReference type="Pfam" id="PF00560">
    <property type="entry name" value="LRR_1"/>
    <property type="match status" value="1"/>
</dbReference>
<protein>
    <recommendedName>
        <fullName evidence="4">L domain-like protein</fullName>
    </recommendedName>
</protein>
<dbReference type="EMBL" id="KQ965737">
    <property type="protein sequence ID" value="KXS19686.1"/>
    <property type="molecule type" value="Genomic_DNA"/>
</dbReference>
<dbReference type="InterPro" id="IPR052595">
    <property type="entry name" value="LRRC69/RLP"/>
</dbReference>
<dbReference type="Gene3D" id="3.80.10.10">
    <property type="entry name" value="Ribonuclease Inhibitor"/>
    <property type="match status" value="1"/>
</dbReference>
<name>A0A139ASG5_GONPJ</name>
<dbReference type="STRING" id="1344416.A0A139ASG5"/>
<dbReference type="PANTHER" id="PTHR48057">
    <property type="entry name" value="LEUCINE-RICH REPEAT SERINE/THREONINE-PROTEIN KINASE 1"/>
    <property type="match status" value="1"/>
</dbReference>
<feature type="chain" id="PRO_5007296399" description="L domain-like protein" evidence="1">
    <location>
        <begin position="18"/>
        <end position="302"/>
    </location>
</feature>
<proteinExistence type="predicted"/>
<keyword evidence="3" id="KW-1185">Reference proteome</keyword>
<evidence type="ECO:0008006" key="4">
    <source>
        <dbReference type="Google" id="ProtNLM"/>
    </source>
</evidence>
<evidence type="ECO:0000313" key="3">
    <source>
        <dbReference type="Proteomes" id="UP000070544"/>
    </source>
</evidence>
<keyword evidence="1" id="KW-0732">Signal</keyword>
<dbReference type="SUPFAM" id="SSF52058">
    <property type="entry name" value="L domain-like"/>
    <property type="match status" value="1"/>
</dbReference>
<evidence type="ECO:0000256" key="1">
    <source>
        <dbReference type="SAM" id="SignalP"/>
    </source>
</evidence>
<dbReference type="PANTHER" id="PTHR48057:SF7">
    <property type="entry name" value="LEUCINE-RICH REPEAT SERINE_THREONINE-PROTEIN KINASE 1"/>
    <property type="match status" value="1"/>
</dbReference>
<dbReference type="InterPro" id="IPR001611">
    <property type="entry name" value="Leu-rich_rpt"/>
</dbReference>
<reference evidence="2 3" key="1">
    <citation type="journal article" date="2015" name="Genome Biol. Evol.">
        <title>Phylogenomic analyses indicate that early fungi evolved digesting cell walls of algal ancestors of land plants.</title>
        <authorList>
            <person name="Chang Y."/>
            <person name="Wang S."/>
            <person name="Sekimoto S."/>
            <person name="Aerts A.L."/>
            <person name="Choi C."/>
            <person name="Clum A."/>
            <person name="LaButti K.M."/>
            <person name="Lindquist E.A."/>
            <person name="Yee Ngan C."/>
            <person name="Ohm R.A."/>
            <person name="Salamov A.A."/>
            <person name="Grigoriev I.V."/>
            <person name="Spatafora J.W."/>
            <person name="Berbee M.L."/>
        </authorList>
    </citation>
    <scope>NUCLEOTIDE SEQUENCE [LARGE SCALE GENOMIC DNA]</scope>
    <source>
        <strain evidence="2 3">JEL478</strain>
    </source>
</reference>
<organism evidence="2 3">
    <name type="scientific">Gonapodya prolifera (strain JEL478)</name>
    <name type="common">Monoblepharis prolifera</name>
    <dbReference type="NCBI Taxonomy" id="1344416"/>
    <lineage>
        <taxon>Eukaryota</taxon>
        <taxon>Fungi</taxon>
        <taxon>Fungi incertae sedis</taxon>
        <taxon>Chytridiomycota</taxon>
        <taxon>Chytridiomycota incertae sedis</taxon>
        <taxon>Monoblepharidomycetes</taxon>
        <taxon>Monoblepharidales</taxon>
        <taxon>Gonapodyaceae</taxon>
        <taxon>Gonapodya</taxon>
    </lineage>
</organism>
<accession>A0A139ASG5</accession>
<dbReference type="Proteomes" id="UP000070544">
    <property type="component" value="Unassembled WGS sequence"/>
</dbReference>
<evidence type="ECO:0000313" key="2">
    <source>
        <dbReference type="EMBL" id="KXS19686.1"/>
    </source>
</evidence>
<dbReference type="InterPro" id="IPR032675">
    <property type="entry name" value="LRR_dom_sf"/>
</dbReference>